<dbReference type="RefSeq" id="WP_183979759.1">
    <property type="nucleotide sequence ID" value="NZ_JACIBY010000021.1"/>
</dbReference>
<reference evidence="1 2" key="1">
    <citation type="submission" date="2020-08" db="EMBL/GenBank/DDBJ databases">
        <title>Genomic Encyclopedia of Type Strains, Phase IV (KMG-IV): sequencing the most valuable type-strain genomes for metagenomic binning, comparative biology and taxonomic classification.</title>
        <authorList>
            <person name="Goeker M."/>
        </authorList>
    </citation>
    <scope>NUCLEOTIDE SEQUENCE [LARGE SCALE GENOMIC DNA]</scope>
    <source>
        <strain evidence="1 2">DSM 17976</strain>
    </source>
</reference>
<keyword evidence="2" id="KW-1185">Reference proteome</keyword>
<name>A0A7W6ETQ8_9BACT</name>
<sequence length="83" mass="9452">MITSDDLSTEIYIYGNGKVKHIKGQSASLPDSVMTVYRWLMQKIKHLKLHPSKDNLTFPTNTEKPLPEIEAIKFIQPAVDDKP</sequence>
<evidence type="ECO:0000313" key="1">
    <source>
        <dbReference type="EMBL" id="MBB3841832.1"/>
    </source>
</evidence>
<accession>A0A7W6ETQ8</accession>
<organism evidence="1 2">
    <name type="scientific">Runella defluvii</name>
    <dbReference type="NCBI Taxonomy" id="370973"/>
    <lineage>
        <taxon>Bacteria</taxon>
        <taxon>Pseudomonadati</taxon>
        <taxon>Bacteroidota</taxon>
        <taxon>Cytophagia</taxon>
        <taxon>Cytophagales</taxon>
        <taxon>Spirosomataceae</taxon>
        <taxon>Runella</taxon>
    </lineage>
</organism>
<protein>
    <submittedName>
        <fullName evidence="1">Uncharacterized protein</fullName>
    </submittedName>
</protein>
<dbReference type="Proteomes" id="UP000541352">
    <property type="component" value="Unassembled WGS sequence"/>
</dbReference>
<comment type="caution">
    <text evidence="1">The sequence shown here is derived from an EMBL/GenBank/DDBJ whole genome shotgun (WGS) entry which is preliminary data.</text>
</comment>
<proteinExistence type="predicted"/>
<dbReference type="AlphaFoldDB" id="A0A7W6ETQ8"/>
<dbReference type="EMBL" id="JACIBY010000021">
    <property type="protein sequence ID" value="MBB3841832.1"/>
    <property type="molecule type" value="Genomic_DNA"/>
</dbReference>
<evidence type="ECO:0000313" key="2">
    <source>
        <dbReference type="Proteomes" id="UP000541352"/>
    </source>
</evidence>
<gene>
    <name evidence="1" type="ORF">FHS57_005861</name>
</gene>